<evidence type="ECO:0000256" key="1">
    <source>
        <dbReference type="SAM" id="MobiDB-lite"/>
    </source>
</evidence>
<dbReference type="Pfam" id="PF07699">
    <property type="entry name" value="Ephrin_rec_like"/>
    <property type="match status" value="1"/>
</dbReference>
<dbReference type="Gene3D" id="2.60.120.200">
    <property type="match status" value="2"/>
</dbReference>
<evidence type="ECO:0000259" key="2">
    <source>
        <dbReference type="Pfam" id="PF07699"/>
    </source>
</evidence>
<dbReference type="SMART" id="SM01411">
    <property type="entry name" value="Ephrin_rec_like"/>
    <property type="match status" value="1"/>
</dbReference>
<feature type="domain" description="Tyrosine-protein kinase ephrin type A/B receptor-like" evidence="2">
    <location>
        <begin position="698"/>
        <end position="738"/>
    </location>
</feature>
<dbReference type="Gene3D" id="2.10.50.10">
    <property type="entry name" value="Tumor Necrosis Factor Receptor, subunit A, domain 2"/>
    <property type="match status" value="1"/>
</dbReference>
<dbReference type="EMBL" id="BRXW01000765">
    <property type="protein sequence ID" value="GMH76485.1"/>
    <property type="molecule type" value="Genomic_DNA"/>
</dbReference>
<sequence>MIGLRTQRSSAPTEGPEDVTAIPEPSKSIFAREMEADKGRVSGTEGRRNVEAHEDEGVCTASHGLQCAEKRTELESEELLKLDSRNGGSGDALTFSEPSETIPVKEITSDMFRADEADCSENIGEIERVENVDVNPLTVTNEGRRAAIAASGLSETIPAKKNDADSSNVFHTDEIYRPENVEESKRVKRVGDYPLTVSNEGMGDVTTSFGLSEMTLAEQSADGSEHFNARLQNFGNTAEPKTKKRYKTKRRSLFKQQLRTCRLVFVALILLSLLGHVNADAPASSHGWDFRNCVTGQDVLDTGDDGGKTASPINGPTCSASGISLDGNNDYININESWEWGGTTSFEVYVKYDSFTSYSQVFNFGSGVSSDNVVLITRTTSAIRWEVYQASTYKNLERSNFDSSTWTHVIATVSGNTMKVYKNGVLAGTKTDGWEPRVLTRTNHNIGAAEWDGMKSFMDGTIAYVKMWHGVELQQSDVTDLYAPHNTAHHFWDFRGCTTGGTVTDSIAGDLVATPLNGPVCGADGLRFDGNNDYVDLDDWEWGGTTSIEVYVKYDSFNSASRVFDFGSGADSDNVLLCNYGTGSTIQWSVRQGSADKYLQTSNFDSSTWTHVVATVSGTTMKVYKNGILAGTKTDGWEPNVLTRTNHIIGASNWGGMNYFMDGTIAYVKMWHGVELQQAEVSALAAARCFAGEFISISSGCSPCPLGSYSESSGAASCTSCPSGKTSFTTGATSDSACFHDTHSWNFMGCSDDSPVVDETVGSALAATAINGASCSAEGMVLDGVDDYVDIDDWEWGGTTSIEVYVKYNSFKNNSNILYFGDVDNADVLQLSNVDESSEMEVRTGGAASGSYSGSASGFAITNSLYSWGDCTYACIAELGMTFACVNDATENTKALEAAGGHSTWMAIDDSEVEGSFMCRTSGRPASAHDGYFDGTIAYVKMWHGIELSESDVTDLYAPYNTAHHFWDFRGCTTGETVTDSIAGGR</sequence>
<evidence type="ECO:0000313" key="4">
    <source>
        <dbReference type="Proteomes" id="UP001165122"/>
    </source>
</evidence>
<dbReference type="Pfam" id="PF13385">
    <property type="entry name" value="Laminin_G_3"/>
    <property type="match status" value="2"/>
</dbReference>
<accession>A0A9W7AV28</accession>
<name>A0A9W7AV28_9STRA</name>
<reference evidence="4" key="1">
    <citation type="journal article" date="2023" name="Commun. Biol.">
        <title>Genome analysis of Parmales, the sister group of diatoms, reveals the evolutionary specialization of diatoms from phago-mixotrophs to photoautotrophs.</title>
        <authorList>
            <person name="Ban H."/>
            <person name="Sato S."/>
            <person name="Yoshikawa S."/>
            <person name="Yamada K."/>
            <person name="Nakamura Y."/>
            <person name="Ichinomiya M."/>
            <person name="Sato N."/>
            <person name="Blanc-Mathieu R."/>
            <person name="Endo H."/>
            <person name="Kuwata A."/>
            <person name="Ogata H."/>
        </authorList>
    </citation>
    <scope>NUCLEOTIDE SEQUENCE [LARGE SCALE GENOMIC DNA]</scope>
    <source>
        <strain evidence="4">NIES 3700</strain>
    </source>
</reference>
<feature type="compositionally biased region" description="Basic and acidic residues" evidence="1">
    <location>
        <begin position="30"/>
        <end position="56"/>
    </location>
</feature>
<comment type="caution">
    <text evidence="3">The sequence shown here is derived from an EMBL/GenBank/DDBJ whole genome shotgun (WGS) entry which is preliminary data.</text>
</comment>
<protein>
    <recommendedName>
        <fullName evidence="2">Tyrosine-protein kinase ephrin type A/B receptor-like domain-containing protein</fullName>
    </recommendedName>
</protein>
<dbReference type="SUPFAM" id="SSF49899">
    <property type="entry name" value="Concanavalin A-like lectins/glucanases"/>
    <property type="match status" value="2"/>
</dbReference>
<proteinExistence type="predicted"/>
<keyword evidence="4" id="KW-1185">Reference proteome</keyword>
<dbReference type="OrthoDB" id="203208at2759"/>
<feature type="compositionally biased region" description="Polar residues" evidence="1">
    <location>
        <begin position="1"/>
        <end position="12"/>
    </location>
</feature>
<dbReference type="Proteomes" id="UP001165122">
    <property type="component" value="Unassembled WGS sequence"/>
</dbReference>
<organism evidence="3 4">
    <name type="scientific">Triparma laevis f. longispina</name>
    <dbReference type="NCBI Taxonomy" id="1714387"/>
    <lineage>
        <taxon>Eukaryota</taxon>
        <taxon>Sar</taxon>
        <taxon>Stramenopiles</taxon>
        <taxon>Ochrophyta</taxon>
        <taxon>Bolidophyceae</taxon>
        <taxon>Parmales</taxon>
        <taxon>Triparmaceae</taxon>
        <taxon>Triparma</taxon>
    </lineage>
</organism>
<evidence type="ECO:0000313" key="3">
    <source>
        <dbReference type="EMBL" id="GMH76485.1"/>
    </source>
</evidence>
<dbReference type="InterPro" id="IPR011641">
    <property type="entry name" value="Tyr-kin_ephrin_A/B_rcpt-like"/>
</dbReference>
<feature type="region of interest" description="Disordered" evidence="1">
    <location>
        <begin position="1"/>
        <end position="57"/>
    </location>
</feature>
<dbReference type="AlphaFoldDB" id="A0A9W7AV28"/>
<dbReference type="InterPro" id="IPR013320">
    <property type="entry name" value="ConA-like_dom_sf"/>
</dbReference>
<gene>
    <name evidence="3" type="ORF">TrLO_g8186</name>
</gene>